<dbReference type="PANTHER" id="PTHR47328:SF1">
    <property type="entry name" value="RUTC FAMILY PROTEIN YOAB"/>
    <property type="match status" value="1"/>
</dbReference>
<dbReference type="Pfam" id="PF01042">
    <property type="entry name" value="Ribonuc_L-PSP"/>
    <property type="match status" value="1"/>
</dbReference>
<dbReference type="PANTHER" id="PTHR47328">
    <property type="match status" value="1"/>
</dbReference>
<gene>
    <name evidence="1" type="ORF">D0435_01095</name>
</gene>
<dbReference type="InterPro" id="IPR035959">
    <property type="entry name" value="RutC-like_sf"/>
</dbReference>
<evidence type="ECO:0000313" key="2">
    <source>
        <dbReference type="Proteomes" id="UP000446866"/>
    </source>
</evidence>
<name>A0A845QFE2_9FIRM</name>
<dbReference type="InterPro" id="IPR035709">
    <property type="entry name" value="YoaB-like"/>
</dbReference>
<dbReference type="CDD" id="cd06150">
    <property type="entry name" value="YjgF_YER057c_UK114_like_2"/>
    <property type="match status" value="1"/>
</dbReference>
<evidence type="ECO:0000313" key="1">
    <source>
        <dbReference type="EMBL" id="NBH60269.1"/>
    </source>
</evidence>
<organism evidence="1 2">
    <name type="scientific">Anaerotruncus colihominis</name>
    <dbReference type="NCBI Taxonomy" id="169435"/>
    <lineage>
        <taxon>Bacteria</taxon>
        <taxon>Bacillati</taxon>
        <taxon>Bacillota</taxon>
        <taxon>Clostridia</taxon>
        <taxon>Eubacteriales</taxon>
        <taxon>Oscillospiraceae</taxon>
        <taxon>Anaerotruncus</taxon>
    </lineage>
</organism>
<dbReference type="EMBL" id="QXWK01000001">
    <property type="protein sequence ID" value="NBH60269.1"/>
    <property type="molecule type" value="Genomic_DNA"/>
</dbReference>
<comment type="caution">
    <text evidence="1">The sequence shown here is derived from an EMBL/GenBank/DDBJ whole genome shotgun (WGS) entry which is preliminary data.</text>
</comment>
<dbReference type="Proteomes" id="UP000446866">
    <property type="component" value="Unassembled WGS sequence"/>
</dbReference>
<keyword evidence="2" id="KW-1185">Reference proteome</keyword>
<dbReference type="AlphaFoldDB" id="A0A845QFE2"/>
<accession>A0A845QFE2</accession>
<reference evidence="1 2" key="1">
    <citation type="submission" date="2018-08" db="EMBL/GenBank/DDBJ databases">
        <title>Murine metabolic-syndrome-specific gut microbial biobank.</title>
        <authorList>
            <person name="Liu C."/>
        </authorList>
    </citation>
    <scope>NUCLEOTIDE SEQUENCE [LARGE SCALE GENOMIC DNA]</scope>
    <source>
        <strain evidence="1 2">28</strain>
    </source>
</reference>
<dbReference type="SUPFAM" id="SSF55298">
    <property type="entry name" value="YjgF-like"/>
    <property type="match status" value="1"/>
</dbReference>
<sequence>MERKGERNMKLERYNSNGRFHEAVIHNGVLYLSGQISDKGETVSEQALSCLEILEGKLEKYGSDKKHIISASVYLPDMGTFDEFNGVWDNWFEEGTQPVRTCVGAALSDTKFKVEITLIAAVKEA</sequence>
<protein>
    <submittedName>
        <fullName evidence="1">RidA family protein</fullName>
    </submittedName>
</protein>
<proteinExistence type="predicted"/>
<dbReference type="InterPro" id="IPR006175">
    <property type="entry name" value="YjgF/YER057c/UK114"/>
</dbReference>
<dbReference type="Gene3D" id="3.30.1330.40">
    <property type="entry name" value="RutC-like"/>
    <property type="match status" value="1"/>
</dbReference>